<feature type="transmembrane region" description="Helical" evidence="6">
    <location>
        <begin position="368"/>
        <end position="389"/>
    </location>
</feature>
<protein>
    <submittedName>
        <fullName evidence="7">Polysaccharide biosynthesis protein</fullName>
    </submittedName>
</protein>
<proteinExistence type="predicted"/>
<sequence>MALAIKVFGAGFSFLMFVLLARTMTSDEFGRLGFAFSAATFLAIFASFGHFTLLLRFVPVYLEHQDRVKLRQLLVYSLRTVALGIAGTALMVVLATCISSGTQEFAYASVTALLVLAFVMADYTLNLLRSIGGVVNAIAPRVLVWRVAMVAIAGACLWMSIELDAESGVSLLAISLITIASLQALVALGKVRRFTNKPSAEVDTDDSPELDQFDVTLVDQWRRSARWFWGVAVTQATMQNIGVVIVGLILTAAETGKFFVVVKIAMVLGMPLMAVSVVIPPLISKHYAAKQYSSIQTLSSSMAGIASLLILIGVLILVFIGDTVIAQFNENYRDGYLALLIACSGILIDACFGPTGFIMLMTGHEKRFLAFVAGSNIIALIALCILTTMFGVVGAATSLLLGSVMWNSLTWYWSRKHLGIDPTILGLIPALRPEPRLQ</sequence>
<feature type="transmembrane region" description="Helical" evidence="6">
    <location>
        <begin position="304"/>
        <end position="325"/>
    </location>
</feature>
<dbReference type="AlphaFoldDB" id="A0A5B1CFP1"/>
<evidence type="ECO:0000256" key="2">
    <source>
        <dbReference type="ARBA" id="ARBA00022475"/>
    </source>
</evidence>
<feature type="transmembrane region" description="Helical" evidence="6">
    <location>
        <begin position="143"/>
        <end position="161"/>
    </location>
</feature>
<feature type="transmembrane region" description="Helical" evidence="6">
    <location>
        <begin position="105"/>
        <end position="123"/>
    </location>
</feature>
<dbReference type="InterPro" id="IPR050833">
    <property type="entry name" value="Poly_Biosynth_Transport"/>
</dbReference>
<feature type="transmembrane region" description="Helical" evidence="6">
    <location>
        <begin position="337"/>
        <end position="361"/>
    </location>
</feature>
<feature type="transmembrane region" description="Helical" evidence="6">
    <location>
        <begin position="227"/>
        <end position="252"/>
    </location>
</feature>
<reference evidence="7 8" key="1">
    <citation type="submission" date="2019-08" db="EMBL/GenBank/DDBJ databases">
        <title>Deep-cultivation of Planctomycetes and their phenomic and genomic characterization uncovers novel biology.</title>
        <authorList>
            <person name="Wiegand S."/>
            <person name="Jogler M."/>
            <person name="Boedeker C."/>
            <person name="Pinto D."/>
            <person name="Vollmers J."/>
            <person name="Rivas-Marin E."/>
            <person name="Kohn T."/>
            <person name="Peeters S.H."/>
            <person name="Heuer A."/>
            <person name="Rast P."/>
            <person name="Oberbeckmann S."/>
            <person name="Bunk B."/>
            <person name="Jeske O."/>
            <person name="Meyerdierks A."/>
            <person name="Storesund J.E."/>
            <person name="Kallscheuer N."/>
            <person name="Luecker S."/>
            <person name="Lage O.M."/>
            <person name="Pohl T."/>
            <person name="Merkel B.J."/>
            <person name="Hornburger P."/>
            <person name="Mueller R.-W."/>
            <person name="Bruemmer F."/>
            <person name="Labrenz M."/>
            <person name="Spormann A.M."/>
            <person name="Op Den Camp H."/>
            <person name="Overmann J."/>
            <person name="Amann R."/>
            <person name="Jetten M.S.M."/>
            <person name="Mascher T."/>
            <person name="Medema M.H."/>
            <person name="Devos D.P."/>
            <person name="Kaster A.-K."/>
            <person name="Ovreas L."/>
            <person name="Rohde M."/>
            <person name="Galperin M.Y."/>
            <person name="Jogler C."/>
        </authorList>
    </citation>
    <scope>NUCLEOTIDE SEQUENCE [LARGE SCALE GENOMIC DNA]</scope>
    <source>
        <strain evidence="7 8">LF1</strain>
    </source>
</reference>
<name>A0A5B1CFP1_9BACT</name>
<feature type="transmembrane region" description="Helical" evidence="6">
    <location>
        <begin position="167"/>
        <end position="188"/>
    </location>
</feature>
<evidence type="ECO:0000313" key="8">
    <source>
        <dbReference type="Proteomes" id="UP000322699"/>
    </source>
</evidence>
<evidence type="ECO:0000256" key="4">
    <source>
        <dbReference type="ARBA" id="ARBA00022989"/>
    </source>
</evidence>
<feature type="transmembrane region" description="Helical" evidence="6">
    <location>
        <begin position="73"/>
        <end position="93"/>
    </location>
</feature>
<comment type="subcellular location">
    <subcellularLocation>
        <location evidence="1">Cell membrane</location>
        <topology evidence="1">Multi-pass membrane protein</topology>
    </subcellularLocation>
</comment>
<keyword evidence="8" id="KW-1185">Reference proteome</keyword>
<accession>A0A5B1CFP1</accession>
<evidence type="ECO:0000256" key="3">
    <source>
        <dbReference type="ARBA" id="ARBA00022692"/>
    </source>
</evidence>
<dbReference type="PANTHER" id="PTHR30250:SF11">
    <property type="entry name" value="O-ANTIGEN TRANSPORTER-RELATED"/>
    <property type="match status" value="1"/>
</dbReference>
<dbReference type="Proteomes" id="UP000322699">
    <property type="component" value="Unassembled WGS sequence"/>
</dbReference>
<evidence type="ECO:0000256" key="5">
    <source>
        <dbReference type="ARBA" id="ARBA00023136"/>
    </source>
</evidence>
<dbReference type="GO" id="GO:0005886">
    <property type="term" value="C:plasma membrane"/>
    <property type="evidence" value="ECO:0007669"/>
    <property type="project" value="UniProtKB-SubCell"/>
</dbReference>
<keyword evidence="3 6" id="KW-0812">Transmembrane</keyword>
<feature type="transmembrane region" description="Helical" evidence="6">
    <location>
        <begin position="35"/>
        <end position="61"/>
    </location>
</feature>
<dbReference type="EMBL" id="VRLW01000001">
    <property type="protein sequence ID" value="KAA1259012.1"/>
    <property type="molecule type" value="Genomic_DNA"/>
</dbReference>
<evidence type="ECO:0000256" key="1">
    <source>
        <dbReference type="ARBA" id="ARBA00004651"/>
    </source>
</evidence>
<keyword evidence="4 6" id="KW-1133">Transmembrane helix</keyword>
<dbReference type="RefSeq" id="WP_068260282.1">
    <property type="nucleotide sequence ID" value="NZ_VRLW01000001.1"/>
</dbReference>
<keyword evidence="5 6" id="KW-0472">Membrane</keyword>
<evidence type="ECO:0000256" key="6">
    <source>
        <dbReference type="SAM" id="Phobius"/>
    </source>
</evidence>
<keyword evidence="2" id="KW-1003">Cell membrane</keyword>
<organism evidence="7 8">
    <name type="scientific">Rubripirellula obstinata</name>
    <dbReference type="NCBI Taxonomy" id="406547"/>
    <lineage>
        <taxon>Bacteria</taxon>
        <taxon>Pseudomonadati</taxon>
        <taxon>Planctomycetota</taxon>
        <taxon>Planctomycetia</taxon>
        <taxon>Pirellulales</taxon>
        <taxon>Pirellulaceae</taxon>
        <taxon>Rubripirellula</taxon>
    </lineage>
</organism>
<comment type="caution">
    <text evidence="7">The sequence shown here is derived from an EMBL/GenBank/DDBJ whole genome shotgun (WGS) entry which is preliminary data.</text>
</comment>
<feature type="transmembrane region" description="Helical" evidence="6">
    <location>
        <begin position="258"/>
        <end position="283"/>
    </location>
</feature>
<gene>
    <name evidence="7" type="ORF">LF1_15370</name>
</gene>
<dbReference type="PANTHER" id="PTHR30250">
    <property type="entry name" value="PST FAMILY PREDICTED COLANIC ACID TRANSPORTER"/>
    <property type="match status" value="1"/>
</dbReference>
<evidence type="ECO:0000313" key="7">
    <source>
        <dbReference type="EMBL" id="KAA1259012.1"/>
    </source>
</evidence>